<reference evidence="1 2" key="1">
    <citation type="submission" date="2017-11" db="EMBL/GenBank/DDBJ databases">
        <title>Genome sequencing of Fusobacterium periodonticum KCOM 1259.</title>
        <authorList>
            <person name="Kook J.-K."/>
            <person name="Park S.-N."/>
            <person name="Lim Y.K."/>
        </authorList>
    </citation>
    <scope>NUCLEOTIDE SEQUENCE [LARGE SCALE GENOMIC DNA]</scope>
    <source>
        <strain evidence="1 2">KCOM 1259</strain>
    </source>
</reference>
<gene>
    <name evidence="1" type="ORF">CTM71_05750</name>
</gene>
<organism evidence="1 2">
    <name type="scientific">Fusobacterium pseudoperiodonticum</name>
    <dbReference type="NCBI Taxonomy" id="2663009"/>
    <lineage>
        <taxon>Bacteria</taxon>
        <taxon>Fusobacteriati</taxon>
        <taxon>Fusobacteriota</taxon>
        <taxon>Fusobacteriia</taxon>
        <taxon>Fusobacteriales</taxon>
        <taxon>Fusobacteriaceae</taxon>
        <taxon>Fusobacterium</taxon>
    </lineage>
</organism>
<dbReference type="EMBL" id="PEQY01000001">
    <property type="protein sequence ID" value="PIM81077.1"/>
    <property type="molecule type" value="Genomic_DNA"/>
</dbReference>
<name>A0A2G9EJH4_9FUSO</name>
<evidence type="ECO:0000313" key="2">
    <source>
        <dbReference type="Proteomes" id="UP000229011"/>
    </source>
</evidence>
<proteinExistence type="predicted"/>
<dbReference type="AlphaFoldDB" id="A0A2G9EJH4"/>
<dbReference type="Proteomes" id="UP000229011">
    <property type="component" value="Unassembled WGS sequence"/>
</dbReference>
<sequence>MSTAQCGQFVLLINLNEKKFQYSSKNKTSENEYSKMIVDFMNKNFETFSNPGTKGISIQMKKSIFYNWVINYYKEKKVKFFITKNNEEFLIFPIDQFHKYFDINAVYREKKSGSSRLNSSNKSDFENAMKSTNMKYDFVELDIISNEELNKMKISGKKYDYFLKKYDDTSNNKYEVRKLSNTKNANVIFSIKLLPYSIEQQAKDITMFKKEIMNKEFL</sequence>
<accession>A0A2G9EJH4</accession>
<protein>
    <submittedName>
        <fullName evidence="1">Uncharacterized protein</fullName>
    </submittedName>
</protein>
<evidence type="ECO:0000313" key="1">
    <source>
        <dbReference type="EMBL" id="PIM81077.1"/>
    </source>
</evidence>
<comment type="caution">
    <text evidence="1">The sequence shown here is derived from an EMBL/GenBank/DDBJ whole genome shotgun (WGS) entry which is preliminary data.</text>
</comment>